<evidence type="ECO:0000256" key="4">
    <source>
        <dbReference type="ARBA" id="ARBA00022827"/>
    </source>
</evidence>
<dbReference type="Gene3D" id="3.50.50.60">
    <property type="entry name" value="FAD/NAD(P)-binding domain"/>
    <property type="match status" value="1"/>
</dbReference>
<dbReference type="Gene3D" id="3.30.9.10">
    <property type="entry name" value="D-Amino Acid Oxidase, subunit A, domain 2"/>
    <property type="match status" value="1"/>
</dbReference>
<evidence type="ECO:0000256" key="1">
    <source>
        <dbReference type="ARBA" id="ARBA00001974"/>
    </source>
</evidence>
<dbReference type="PANTHER" id="PTHR10961">
    <property type="entry name" value="PEROXISOMAL SARCOSINE OXIDASE"/>
    <property type="match status" value="1"/>
</dbReference>
<dbReference type="InterPro" id="IPR036188">
    <property type="entry name" value="FAD/NAD-bd_sf"/>
</dbReference>
<keyword evidence="5" id="KW-0560">Oxidoreductase</keyword>
<gene>
    <name evidence="8" type="ORF">CVLEPA_LOCUS7939</name>
</gene>
<protein>
    <recommendedName>
        <fullName evidence="7">FAD dependent oxidoreductase domain-containing protein</fullName>
    </recommendedName>
</protein>
<keyword evidence="4" id="KW-0274">FAD</keyword>
<comment type="similarity">
    <text evidence="2">Belongs to the MSOX/MTOX family.</text>
</comment>
<keyword evidence="6" id="KW-0472">Membrane</keyword>
<proteinExistence type="inferred from homology"/>
<dbReference type="InterPro" id="IPR006076">
    <property type="entry name" value="FAD-dep_OxRdtase"/>
</dbReference>
<evidence type="ECO:0000256" key="5">
    <source>
        <dbReference type="ARBA" id="ARBA00023002"/>
    </source>
</evidence>
<reference evidence="8 9" key="1">
    <citation type="submission" date="2024-02" db="EMBL/GenBank/DDBJ databases">
        <authorList>
            <person name="Daric V."/>
            <person name="Darras S."/>
        </authorList>
    </citation>
    <scope>NUCLEOTIDE SEQUENCE [LARGE SCALE GENOMIC DNA]</scope>
</reference>
<evidence type="ECO:0000259" key="7">
    <source>
        <dbReference type="Pfam" id="PF01266"/>
    </source>
</evidence>
<evidence type="ECO:0000256" key="2">
    <source>
        <dbReference type="ARBA" id="ARBA00010989"/>
    </source>
</evidence>
<keyword evidence="3" id="KW-0285">Flavoprotein</keyword>
<accession>A0ABP0FE77</accession>
<evidence type="ECO:0000256" key="6">
    <source>
        <dbReference type="SAM" id="Phobius"/>
    </source>
</evidence>
<feature type="domain" description="FAD dependent oxidoreductase" evidence="7">
    <location>
        <begin position="5"/>
        <end position="353"/>
    </location>
</feature>
<dbReference type="EMBL" id="CAWYQH010000046">
    <property type="protein sequence ID" value="CAK8677966.1"/>
    <property type="molecule type" value="Genomic_DNA"/>
</dbReference>
<dbReference type="InterPro" id="IPR045170">
    <property type="entry name" value="MTOX"/>
</dbReference>
<name>A0ABP0FE77_CLALP</name>
<organism evidence="8 9">
    <name type="scientific">Clavelina lepadiformis</name>
    <name type="common">Light-bulb sea squirt</name>
    <name type="synonym">Ascidia lepadiformis</name>
    <dbReference type="NCBI Taxonomy" id="159417"/>
    <lineage>
        <taxon>Eukaryota</taxon>
        <taxon>Metazoa</taxon>
        <taxon>Chordata</taxon>
        <taxon>Tunicata</taxon>
        <taxon>Ascidiacea</taxon>
        <taxon>Aplousobranchia</taxon>
        <taxon>Clavelinidae</taxon>
        <taxon>Clavelina</taxon>
    </lineage>
</organism>
<dbReference type="SUPFAM" id="SSF51905">
    <property type="entry name" value="FAD/NAD(P)-binding domain"/>
    <property type="match status" value="1"/>
</dbReference>
<comment type="cofactor">
    <cofactor evidence="1">
        <name>FAD</name>
        <dbReference type="ChEBI" id="CHEBI:57692"/>
    </cofactor>
</comment>
<dbReference type="Proteomes" id="UP001642483">
    <property type="component" value="Unassembled WGS sequence"/>
</dbReference>
<keyword evidence="9" id="KW-1185">Reference proteome</keyword>
<evidence type="ECO:0000256" key="3">
    <source>
        <dbReference type="ARBA" id="ARBA00022630"/>
    </source>
</evidence>
<dbReference type="PANTHER" id="PTHR10961:SF46">
    <property type="entry name" value="PEROXISOMAL SARCOSINE OXIDASE"/>
    <property type="match status" value="1"/>
</dbReference>
<evidence type="ECO:0000313" key="9">
    <source>
        <dbReference type="Proteomes" id="UP001642483"/>
    </source>
</evidence>
<keyword evidence="6" id="KW-0812">Transmembrane</keyword>
<evidence type="ECO:0000313" key="8">
    <source>
        <dbReference type="EMBL" id="CAK8677966.1"/>
    </source>
</evidence>
<feature type="transmembrane region" description="Helical" evidence="6">
    <location>
        <begin position="6"/>
        <end position="23"/>
    </location>
</feature>
<feature type="transmembrane region" description="Helical" evidence="6">
    <location>
        <begin position="361"/>
        <end position="385"/>
    </location>
</feature>
<dbReference type="SUPFAM" id="SSF54373">
    <property type="entry name" value="FAD-linked reductases, C-terminal domain"/>
    <property type="match status" value="1"/>
</dbReference>
<sequence length="422" mass="47799">MYDYDVIVVGAGVIGLSTAYYLSKQGHKTLVLEQFPIPNARGSSYGHSRLGKISHRLWAMSELTPESLAMWRQLQKDSKIPFLVNTGHLSMAEDSVKHKTLDPIMQNLFKRGIECHYYNGNEIMKKFPGIKCDEDFHGFYEPNGIVLKADKCLLALRNEILRYGGEIHDEEKVLKIQRISDSLVTISTYKCTYSAKSTVLACGPWAKKSLALLGTDLPTQAVRVIAYYWKEKKPGMFSASNSFPPFMIYFSHYHLYSTPSIEYPGLIKICYHYRSPVDPDRPAVVQEEDEVCEQKRATFLKSLIQKHFPNLEPVPAMTETYLQTITPNVVPIVDRHPKYKNVVVGAGCSGTLFKWGRHYNIFIIIFIAVNVLVCCNAHVSIGYGFTIAMSFGKILGHLATTDERPYLQNHFPFQSNLVKPAL</sequence>
<comment type="caution">
    <text evidence="8">The sequence shown here is derived from an EMBL/GenBank/DDBJ whole genome shotgun (WGS) entry which is preliminary data.</text>
</comment>
<keyword evidence="6" id="KW-1133">Transmembrane helix</keyword>
<dbReference type="Pfam" id="PF01266">
    <property type="entry name" value="DAO"/>
    <property type="match status" value="1"/>
</dbReference>